<evidence type="ECO:0000259" key="2">
    <source>
        <dbReference type="PROSITE" id="PS50802"/>
    </source>
</evidence>
<dbReference type="Pfam" id="PF02338">
    <property type="entry name" value="OTU"/>
    <property type="match status" value="1"/>
</dbReference>
<feature type="compositionally biased region" description="Basic and acidic residues" evidence="1">
    <location>
        <begin position="895"/>
        <end position="909"/>
    </location>
</feature>
<evidence type="ECO:0000313" key="3">
    <source>
        <dbReference type="EMBL" id="KAL3884687.1"/>
    </source>
</evidence>
<dbReference type="InterPro" id="IPR024810">
    <property type="entry name" value="MAB21L/cGLR"/>
</dbReference>
<dbReference type="Gene3D" id="1.10.1410.40">
    <property type="match status" value="1"/>
</dbReference>
<accession>A0ABD3XEK9</accession>
<comment type="caution">
    <text evidence="3">The sequence shown here is derived from an EMBL/GenBank/DDBJ whole genome shotgun (WGS) entry which is preliminary data.</text>
</comment>
<name>A0ABD3XEK9_SINWO</name>
<feature type="region of interest" description="Disordered" evidence="1">
    <location>
        <begin position="838"/>
        <end position="923"/>
    </location>
</feature>
<feature type="domain" description="OTU" evidence="2">
    <location>
        <begin position="735"/>
        <end position="948"/>
    </location>
</feature>
<evidence type="ECO:0000313" key="4">
    <source>
        <dbReference type="Proteomes" id="UP001634394"/>
    </source>
</evidence>
<keyword evidence="4" id="KW-1185">Reference proteome</keyword>
<feature type="compositionally biased region" description="Basic residues" evidence="1">
    <location>
        <begin position="168"/>
        <end position="177"/>
    </location>
</feature>
<feature type="region of interest" description="Disordered" evidence="1">
    <location>
        <begin position="120"/>
        <end position="182"/>
    </location>
</feature>
<organism evidence="3 4">
    <name type="scientific">Sinanodonta woodiana</name>
    <name type="common">Chinese pond mussel</name>
    <name type="synonym">Anodonta woodiana</name>
    <dbReference type="NCBI Taxonomy" id="1069815"/>
    <lineage>
        <taxon>Eukaryota</taxon>
        <taxon>Metazoa</taxon>
        <taxon>Spiralia</taxon>
        <taxon>Lophotrochozoa</taxon>
        <taxon>Mollusca</taxon>
        <taxon>Bivalvia</taxon>
        <taxon>Autobranchia</taxon>
        <taxon>Heteroconchia</taxon>
        <taxon>Palaeoheterodonta</taxon>
        <taxon>Unionida</taxon>
        <taxon>Unionoidea</taxon>
        <taxon>Unionidae</taxon>
        <taxon>Unioninae</taxon>
        <taxon>Sinanodonta</taxon>
    </lineage>
</organism>
<dbReference type="InterPro" id="IPR038765">
    <property type="entry name" value="Papain-like_cys_pep_sf"/>
</dbReference>
<dbReference type="EMBL" id="JBJQND010000002">
    <property type="protein sequence ID" value="KAL3884687.1"/>
    <property type="molecule type" value="Genomic_DNA"/>
</dbReference>
<dbReference type="Pfam" id="PF20266">
    <property type="entry name" value="Mab-21_C"/>
    <property type="match status" value="1"/>
</dbReference>
<dbReference type="PANTHER" id="PTHR12419:SF11">
    <property type="entry name" value="OTU DOMAIN-CONTAINING PROTEIN DDB_G0284757"/>
    <property type="match status" value="1"/>
</dbReference>
<dbReference type="InterPro" id="IPR046906">
    <property type="entry name" value="Mab-21_HhH/H2TH-like"/>
</dbReference>
<sequence length="1646" mass="185456">MASQVKKNKNQFLRKGVTTSSVRNTLQDANIVDVSTIQSGVERIQIETTYVNSGVQSGVERVPTDTPISNSGVWSGTKTNIPNVNSGEINVSLRSTQQCAEGVNNDSISGSAVNKFAGQQTYDHSNNAPPLPQNPPPELPPQPPRTVKYKTFGQHSSPANRGVNHRSPTLKKKHSSRRQMEFSPQVAHNLDNDGEENEVLFWEYPGERSLMGQQRMASEIQYPNFKEHSQMHYGEEGILGDIEQGIQSSEAGHMLDGQYGEQSGQILSGHHGGPMQQMQGLLNMGNIGNMHPSGREFGYTPSWQEDRCSGQFQDGQHGKRFLMHTMEHVTTRHLKGAMEPGPNIHHAGTMGPGPTRHHAGTMEPGPNIHHAGTMGLGPFGQRAGAMGPAPNMHHVRTMGPGPNMHHAGTMGPGPNMHHAGTMGPEHTRHDAGAMVPGLNIHNAGTMGPGQNMHHAGTMGPRPNMHHAGIMGLGPTSHYAGAMVPGLNIHNAGTMGPGQNMHHAGTVGPGPNMHHAGTIGPEPTSHYAGAMRQGPNMHNSGTMGPGLNIHHAGTMEPEPTRHDAGAMGPRPNIHHAGTMGPGPNMHNAGTMGQMSYQLNEGSMKQMHGRSVGQMYGGSVGQMHGGSVGQMYGGSLGQVHPYSQSEAMHSFGQEHMEEFQDVHEHDDMGYSWSFPEPWQGYSQENARYSTGTSSFPGPSTYKTDRELASGQSDHRMNNPWFQKLVQNMKELVEKEGLIVKDVFPDGNCLFTAVVDQLRVRGNFNFTPSTLRAAAVAFLRENPKQHDGTHLEQFLMNESWDHYLSRMGKDGEWGEHIILGAMSEVLNCRIIVLGGMSGKSSTVVQPQRISDEEEKKMQKKKEAKIVKDESLAGTAKSEVTAAESQSLQTGAASSTSKADAKTKGTDTSHTTDKANSLSKQNKTKKDEELQMGEDLYIGLVGEMHYVSLRKKDWEERLNEKLRARIQKRKAKHRQEAGQIDDSSSDDDLCLPEDELGVFLNDDFSVDRKSGVPVLHLNFLCGEIIKFLLRPDLMPTLGRAVPYQDADYPDWSYEIVGKEELMLERLPIPTLSTHYTDLFSSSKENDAWKFDFNGFIYIMTKDTLLVESEENNLEIDLIIDRSNCHSLGLRLRPVNPSLWGTFVCVDLSGISFLRHVRIDTARLDKTEWLGKQLTDLSFRCLWPREAAEFKRRYRRNSWPRNDILKRIISEGCRVVPRKDKNDDTLWTFSFYAAKKILISQGFSRHQRNCYKLWRLTISGCVKDIYHEHRELFRSIMFFACEIIKSEIWENNPAVCVLYMTERLIIGLQEKFVPDYFIQQVNLVYHLSQHDTSCLTEKLLMIRYNFLALVYFVADKFALSAGELLHTYDKISIDLTMFRKDKDFQRSFSDLVLPVVRKEVKTSVEDRLYSIAEEKILRFYEKALRLNPCLNFSIYFQQYLHKLDIEMQWCLAFCVDKRQGTSFLKDIGKNQKTVPITDLFGPELVKILGRLDVPEICTNGKNIVYFVDRVTDMFSKLYLYEAEIVSLRFFLRKNYIADKAVYVFENDCLPENNGNKSKNEPLRNTETRTIKRILYDMFTRLYDSLYEEEREIEFKDFMLQFENICDRLNTVDAYKYLQELWEYFGDLDKAERAKVKYLSLKSKETDMYGVD</sequence>
<dbReference type="Proteomes" id="UP001634394">
    <property type="component" value="Unassembled WGS sequence"/>
</dbReference>
<dbReference type="SUPFAM" id="SSF54001">
    <property type="entry name" value="Cysteine proteinases"/>
    <property type="match status" value="1"/>
</dbReference>
<gene>
    <name evidence="3" type="ORF">ACJMK2_024802</name>
</gene>
<dbReference type="Gene3D" id="3.90.70.80">
    <property type="match status" value="1"/>
</dbReference>
<dbReference type="InterPro" id="IPR003323">
    <property type="entry name" value="OTU_dom"/>
</dbReference>
<dbReference type="PANTHER" id="PTHR12419">
    <property type="entry name" value="OTU DOMAIN CONTAINING PROTEIN"/>
    <property type="match status" value="1"/>
</dbReference>
<proteinExistence type="predicted"/>
<dbReference type="CDD" id="cd22758">
    <property type="entry name" value="OTU_232R-like"/>
    <property type="match status" value="1"/>
</dbReference>
<feature type="compositionally biased region" description="Pro residues" evidence="1">
    <location>
        <begin position="129"/>
        <end position="144"/>
    </location>
</feature>
<reference evidence="3 4" key="1">
    <citation type="submission" date="2024-11" db="EMBL/GenBank/DDBJ databases">
        <title>Chromosome-level genome assembly of the freshwater bivalve Anodonta woodiana.</title>
        <authorList>
            <person name="Chen X."/>
        </authorList>
    </citation>
    <scope>NUCLEOTIDE SEQUENCE [LARGE SCALE GENOMIC DNA]</scope>
    <source>
        <strain evidence="3">MN2024</strain>
        <tissue evidence="3">Gills</tissue>
    </source>
</reference>
<dbReference type="InterPro" id="IPR050704">
    <property type="entry name" value="Peptidase_C85-like"/>
</dbReference>
<protein>
    <recommendedName>
        <fullName evidence="2">OTU domain-containing protein</fullName>
    </recommendedName>
</protein>
<evidence type="ECO:0000256" key="1">
    <source>
        <dbReference type="SAM" id="MobiDB-lite"/>
    </source>
</evidence>
<dbReference type="PROSITE" id="PS50802">
    <property type="entry name" value="OTU"/>
    <property type="match status" value="1"/>
</dbReference>
<dbReference type="SMART" id="SM01265">
    <property type="entry name" value="Mab-21"/>
    <property type="match status" value="1"/>
</dbReference>